<evidence type="ECO:0000313" key="3">
    <source>
        <dbReference type="EMBL" id="OLF55142.1"/>
    </source>
</evidence>
<evidence type="ECO:0000313" key="4">
    <source>
        <dbReference type="Proteomes" id="UP000185578"/>
    </source>
</evidence>
<evidence type="ECO:0000256" key="2">
    <source>
        <dbReference type="SAM" id="SignalP"/>
    </source>
</evidence>
<protein>
    <submittedName>
        <fullName evidence="3">Amino acid ABC transporter substrate-binding protein</fullName>
    </submittedName>
</protein>
<organism evidence="3 4">
    <name type="scientific">Pseudomonas chlororaphis</name>
    <dbReference type="NCBI Taxonomy" id="587753"/>
    <lineage>
        <taxon>Bacteria</taxon>
        <taxon>Pseudomonadati</taxon>
        <taxon>Pseudomonadota</taxon>
        <taxon>Gammaproteobacteria</taxon>
        <taxon>Pseudomonadales</taxon>
        <taxon>Pseudomonadaceae</taxon>
        <taxon>Pseudomonas</taxon>
    </lineage>
</organism>
<feature type="signal peptide" evidence="2">
    <location>
        <begin position="1"/>
        <end position="17"/>
    </location>
</feature>
<dbReference type="PANTHER" id="PTHR35936:SF6">
    <property type="entry name" value="AMINO ACID ABC TRANSPORTER SUBSTRATE-BINDING PAAT FAMILY PROTEIN"/>
    <property type="match status" value="1"/>
</dbReference>
<keyword evidence="2" id="KW-0732">Signal</keyword>
<reference evidence="3 4" key="1">
    <citation type="submission" date="2016-12" db="EMBL/GenBank/DDBJ databases">
        <authorList>
            <person name="Song W.-J."/>
            <person name="Kurnit D.M."/>
        </authorList>
    </citation>
    <scope>NUCLEOTIDE SEQUENCE [LARGE SCALE GENOMIC DNA]</scope>
    <source>
        <strain evidence="3 4">PCL1601</strain>
    </source>
</reference>
<dbReference type="AlphaFoldDB" id="A0A1Q8ETN7"/>
<dbReference type="RefSeq" id="WP_075118806.1">
    <property type="nucleotide sequence ID" value="NZ_MSCT01000008.1"/>
</dbReference>
<dbReference type="EMBL" id="MSCT01000008">
    <property type="protein sequence ID" value="OLF55142.1"/>
    <property type="molecule type" value="Genomic_DNA"/>
</dbReference>
<accession>A0A1Q8ETN7</accession>
<dbReference type="OrthoDB" id="8581336at2"/>
<dbReference type="Gene3D" id="3.40.190.10">
    <property type="entry name" value="Periplasmic binding protein-like II"/>
    <property type="match status" value="2"/>
</dbReference>
<dbReference type="PANTHER" id="PTHR35936">
    <property type="entry name" value="MEMBRANE-BOUND LYTIC MUREIN TRANSGLYCOSYLASE F"/>
    <property type="match status" value="1"/>
</dbReference>
<dbReference type="Proteomes" id="UP000185578">
    <property type="component" value="Unassembled WGS sequence"/>
</dbReference>
<comment type="caution">
    <text evidence="3">The sequence shown here is derived from an EMBL/GenBank/DDBJ whole genome shotgun (WGS) entry which is preliminary data.</text>
</comment>
<evidence type="ECO:0000256" key="1">
    <source>
        <dbReference type="ARBA" id="ARBA00010333"/>
    </source>
</evidence>
<proteinExistence type="inferred from homology"/>
<dbReference type="SUPFAM" id="SSF53850">
    <property type="entry name" value="Periplasmic binding protein-like II"/>
    <property type="match status" value="1"/>
</dbReference>
<sequence>MRSALAACLLVTMNGFAAEPALRFSIADSWAMPMVQIERGQPTQGILHDMMASLATQVGSPARFHVLARARVQAAMDHKEIDIRCYAAQSWLPNQSSDYIWSIPLFVQRDLLVSREPHAAQVIPQNLPPQPVGTVLGYAYPSLQPLFDSHQLTRDDARNQDQVLQKLWAGRYRYAVSNQWTLDWFNQTLPPNQQLHSVAILQEQAVGCVIRNDPALPVQRVLRTLLRMKMLGEIDDIIGLYTGHRPTESAPQHYEAP</sequence>
<name>A0A1Q8ETN7_9PSED</name>
<comment type="similarity">
    <text evidence="1">Belongs to the bacterial solute-binding protein 3 family.</text>
</comment>
<feature type="chain" id="PRO_5012931966" evidence="2">
    <location>
        <begin position="18"/>
        <end position="257"/>
    </location>
</feature>
<gene>
    <name evidence="3" type="ORF">BTN82_09090</name>
</gene>